<dbReference type="EMBL" id="CP033433">
    <property type="protein sequence ID" value="AYQ73096.1"/>
    <property type="molecule type" value="Genomic_DNA"/>
</dbReference>
<dbReference type="PANTHER" id="PTHR42733:SF2">
    <property type="entry name" value="DJ-1_THIJ_PFPI FAMILY PROTEIN"/>
    <property type="match status" value="1"/>
</dbReference>
<dbReference type="RefSeq" id="WP_123041178.1">
    <property type="nucleotide sequence ID" value="NZ_CP033433.1"/>
</dbReference>
<dbReference type="AlphaFoldDB" id="A0A3G3JXW2"/>
<proteinExistence type="inferred from homology"/>
<keyword evidence="3" id="KW-0315">Glutamine amidotransferase</keyword>
<dbReference type="GO" id="GO:0016740">
    <property type="term" value="F:transferase activity"/>
    <property type="evidence" value="ECO:0007669"/>
    <property type="project" value="UniProtKB-KW"/>
</dbReference>
<dbReference type="InterPro" id="IPR006286">
    <property type="entry name" value="C56_PfpI-like"/>
</dbReference>
<evidence type="ECO:0000259" key="2">
    <source>
        <dbReference type="Pfam" id="PF01965"/>
    </source>
</evidence>
<evidence type="ECO:0000256" key="1">
    <source>
        <dbReference type="ARBA" id="ARBA00008542"/>
    </source>
</evidence>
<feature type="domain" description="DJ-1/PfpI" evidence="2">
    <location>
        <begin position="6"/>
        <end position="171"/>
    </location>
</feature>
<accession>A0A3G3JXW2</accession>
<gene>
    <name evidence="3" type="ORF">EAV92_11270</name>
</gene>
<dbReference type="Gene3D" id="3.40.50.880">
    <property type="match status" value="1"/>
</dbReference>
<comment type="similarity">
    <text evidence="1">Belongs to the peptidase C56 family.</text>
</comment>
<dbReference type="PANTHER" id="PTHR42733">
    <property type="entry name" value="DJ-1 PROTEIN"/>
    <property type="match status" value="1"/>
</dbReference>
<dbReference type="InterPro" id="IPR002818">
    <property type="entry name" value="DJ-1/PfpI"/>
</dbReference>
<reference evidence="3 4" key="1">
    <citation type="submission" date="2018-10" db="EMBL/GenBank/DDBJ databases">
        <title>Genome Sequence of Cohnella sp.</title>
        <authorList>
            <person name="Srinivasan S."/>
            <person name="Kim M.K."/>
        </authorList>
    </citation>
    <scope>NUCLEOTIDE SEQUENCE [LARGE SCALE GENOMIC DNA]</scope>
    <source>
        <strain evidence="3 4">18JY8-7</strain>
    </source>
</reference>
<dbReference type="Proteomes" id="UP000269097">
    <property type="component" value="Chromosome"/>
</dbReference>
<keyword evidence="3" id="KW-0808">Transferase</keyword>
<sequence length="178" mass="19403">MKSDSKKVAFLLAEDFEDSEMRNPYEAIVKNGHDAVIIGLEKDKELRGKKGTVSYTTHLSADEAVAADYAAVIIPGGKSPSHLRESEAVLNFVREADRLDMPISAICHGPQVLASAGLMRNKTFTSYPGIAEEIAAVDGAVFVDKPVVVDGNFIMSRTPEDEPMFIEETIRRIGSNAY</sequence>
<evidence type="ECO:0000313" key="4">
    <source>
        <dbReference type="Proteomes" id="UP000269097"/>
    </source>
</evidence>
<evidence type="ECO:0000313" key="3">
    <source>
        <dbReference type="EMBL" id="AYQ73096.1"/>
    </source>
</evidence>
<dbReference type="SUPFAM" id="SSF52317">
    <property type="entry name" value="Class I glutamine amidotransferase-like"/>
    <property type="match status" value="1"/>
</dbReference>
<dbReference type="PROSITE" id="PS51276">
    <property type="entry name" value="PEPTIDASE_C56_PFPI"/>
    <property type="match status" value="1"/>
</dbReference>
<dbReference type="InterPro" id="IPR029062">
    <property type="entry name" value="Class_I_gatase-like"/>
</dbReference>
<dbReference type="KEGG" id="coh:EAV92_11270"/>
<protein>
    <submittedName>
        <fullName evidence="3">Type 1 glutamine amidotransferase</fullName>
    </submittedName>
</protein>
<dbReference type="Pfam" id="PF01965">
    <property type="entry name" value="DJ-1_PfpI"/>
    <property type="match status" value="1"/>
</dbReference>
<dbReference type="CDD" id="cd03134">
    <property type="entry name" value="GATase1_PfpI_like"/>
    <property type="match status" value="1"/>
</dbReference>
<keyword evidence="4" id="KW-1185">Reference proteome</keyword>
<organism evidence="3 4">
    <name type="scientific">Cohnella candidum</name>
    <dbReference type="NCBI Taxonomy" id="2674991"/>
    <lineage>
        <taxon>Bacteria</taxon>
        <taxon>Bacillati</taxon>
        <taxon>Bacillota</taxon>
        <taxon>Bacilli</taxon>
        <taxon>Bacillales</taxon>
        <taxon>Paenibacillaceae</taxon>
        <taxon>Cohnella</taxon>
    </lineage>
</organism>
<name>A0A3G3JXW2_9BACL</name>